<dbReference type="GO" id="GO:0050308">
    <property type="term" value="F:sugar-phosphatase activity"/>
    <property type="evidence" value="ECO:0007669"/>
    <property type="project" value="TreeGrafter"/>
</dbReference>
<dbReference type="KEGG" id="mpof:MPOR_36550"/>
<dbReference type="InterPro" id="IPR006439">
    <property type="entry name" value="HAD-SF_hydro_IA"/>
</dbReference>
<dbReference type="SFLD" id="SFLDS00003">
    <property type="entry name" value="Haloacid_Dehalogenase"/>
    <property type="match status" value="1"/>
</dbReference>
<dbReference type="NCBIfam" id="TIGR01509">
    <property type="entry name" value="HAD-SF-IA-v3"/>
    <property type="match status" value="1"/>
</dbReference>
<protein>
    <submittedName>
        <fullName evidence="1">Phosphoglycolate phosphatase</fullName>
    </submittedName>
</protein>
<dbReference type="Gene3D" id="1.10.150.240">
    <property type="entry name" value="Putative phosphatase, domain 2"/>
    <property type="match status" value="1"/>
</dbReference>
<name>A0A6N4VDT8_9MYCO</name>
<dbReference type="Gene3D" id="3.40.50.1000">
    <property type="entry name" value="HAD superfamily/HAD-like"/>
    <property type="match status" value="1"/>
</dbReference>
<evidence type="ECO:0000313" key="2">
    <source>
        <dbReference type="Proteomes" id="UP000466785"/>
    </source>
</evidence>
<dbReference type="InterPro" id="IPR023198">
    <property type="entry name" value="PGP-like_dom2"/>
</dbReference>
<dbReference type="PANTHER" id="PTHR43481:SF4">
    <property type="entry name" value="GLYCEROL-1-PHOSPHATE PHOSPHOHYDROLASE 1-RELATED"/>
    <property type="match status" value="1"/>
</dbReference>
<dbReference type="CDD" id="cd07505">
    <property type="entry name" value="HAD_BPGM-like"/>
    <property type="match status" value="1"/>
</dbReference>
<dbReference type="NCBIfam" id="TIGR01549">
    <property type="entry name" value="HAD-SF-IA-v1"/>
    <property type="match status" value="1"/>
</dbReference>
<dbReference type="PANTHER" id="PTHR43481">
    <property type="entry name" value="FRUCTOSE-1-PHOSPHATE PHOSPHATASE"/>
    <property type="match status" value="1"/>
</dbReference>
<sequence>MRAVLWDMDGTLVDSEKLWDISLNKLYEFHGATMSRQTRTALVGASAEETMVTVYTELGLDHDPAAIAGSIQWLHDHTADLFDGGLPWCPGAREMLEALVSEAVPMALVTNTQRELAERALNSIGRHYFTVTVCGDEVPSGKPAPDPYLRAAELLGLEPGDCLAIEDSVTGSTAAERAGCAVLVVPNDVPVPGSERRRHAESLAGLDAAALRRVYREIDREARDRTA</sequence>
<gene>
    <name evidence="1" type="ORF">MPOR_36550</name>
</gene>
<evidence type="ECO:0000313" key="1">
    <source>
        <dbReference type="EMBL" id="BBX52629.1"/>
    </source>
</evidence>
<keyword evidence="2" id="KW-1185">Reference proteome</keyword>
<dbReference type="EMBL" id="AP022570">
    <property type="protein sequence ID" value="BBX52629.1"/>
    <property type="molecule type" value="Genomic_DNA"/>
</dbReference>
<dbReference type="Pfam" id="PF00702">
    <property type="entry name" value="Hydrolase"/>
    <property type="match status" value="1"/>
</dbReference>
<dbReference type="SFLD" id="SFLDG01129">
    <property type="entry name" value="C1.5:_HAD__Beta-PGM__Phosphata"/>
    <property type="match status" value="1"/>
</dbReference>
<dbReference type="PRINTS" id="PR00413">
    <property type="entry name" value="HADHALOGNASE"/>
</dbReference>
<reference evidence="1 2" key="1">
    <citation type="journal article" date="2019" name="Emerg. Microbes Infect.">
        <title>Comprehensive subspecies identification of 175 nontuberculous mycobacteria species based on 7547 genomic profiles.</title>
        <authorList>
            <person name="Matsumoto Y."/>
            <person name="Kinjo T."/>
            <person name="Motooka D."/>
            <person name="Nabeya D."/>
            <person name="Jung N."/>
            <person name="Uechi K."/>
            <person name="Horii T."/>
            <person name="Iida T."/>
            <person name="Fujita J."/>
            <person name="Nakamura S."/>
        </authorList>
    </citation>
    <scope>NUCLEOTIDE SEQUENCE [LARGE SCALE GENOMIC DNA]</scope>
    <source>
        <strain evidence="1 2">JCM 12603</strain>
    </source>
</reference>
<dbReference type="SUPFAM" id="SSF56784">
    <property type="entry name" value="HAD-like"/>
    <property type="match status" value="1"/>
</dbReference>
<dbReference type="InterPro" id="IPR036412">
    <property type="entry name" value="HAD-like_sf"/>
</dbReference>
<dbReference type="RefSeq" id="WP_163676231.1">
    <property type="nucleotide sequence ID" value="NZ_AP022570.1"/>
</dbReference>
<organism evidence="1 2">
    <name type="scientific">Mycolicibacterium poriferae</name>
    <dbReference type="NCBI Taxonomy" id="39694"/>
    <lineage>
        <taxon>Bacteria</taxon>
        <taxon>Bacillati</taxon>
        <taxon>Actinomycetota</taxon>
        <taxon>Actinomycetes</taxon>
        <taxon>Mycobacteriales</taxon>
        <taxon>Mycobacteriaceae</taxon>
        <taxon>Mycolicibacterium</taxon>
    </lineage>
</organism>
<dbReference type="AlphaFoldDB" id="A0A6N4VDT8"/>
<dbReference type="InterPro" id="IPR023214">
    <property type="entry name" value="HAD_sf"/>
</dbReference>
<accession>A0A6N4VDT8</accession>
<dbReference type="Proteomes" id="UP000466785">
    <property type="component" value="Chromosome"/>
</dbReference>
<dbReference type="InterPro" id="IPR051806">
    <property type="entry name" value="HAD-like_SPP"/>
</dbReference>
<proteinExistence type="predicted"/>